<keyword evidence="6" id="KW-1185">Reference proteome</keyword>
<dbReference type="InterPro" id="IPR007110">
    <property type="entry name" value="Ig-like_dom"/>
</dbReference>
<dbReference type="Gene3D" id="2.60.40.10">
    <property type="entry name" value="Immunoglobulins"/>
    <property type="match status" value="2"/>
</dbReference>
<dbReference type="InterPro" id="IPR003598">
    <property type="entry name" value="Ig_sub2"/>
</dbReference>
<dbReference type="FunFam" id="2.60.40.10:FF:000425">
    <property type="entry name" value="Myosin light chain kinase"/>
    <property type="match status" value="2"/>
</dbReference>
<evidence type="ECO:0000256" key="2">
    <source>
        <dbReference type="ARBA" id="ARBA00022490"/>
    </source>
</evidence>
<name>A0A8C7YL94_9TELE</name>
<keyword evidence="2" id="KW-0963">Cytoplasm</keyword>
<reference evidence="5" key="1">
    <citation type="submission" date="2025-08" db="UniProtKB">
        <authorList>
            <consortium name="Ensembl"/>
        </authorList>
    </citation>
    <scope>IDENTIFICATION</scope>
</reference>
<dbReference type="GO" id="GO:0005737">
    <property type="term" value="C:cytoplasm"/>
    <property type="evidence" value="ECO:0007669"/>
    <property type="project" value="UniProtKB-SubCell"/>
</dbReference>
<dbReference type="Ensembl" id="ENSOSIT00000030348.1">
    <property type="protein sequence ID" value="ENSOSIP00000028802.1"/>
    <property type="gene ID" value="ENSOSIG00000014982.1"/>
</dbReference>
<proteinExistence type="predicted"/>
<dbReference type="PROSITE" id="PS50835">
    <property type="entry name" value="IG_LIKE"/>
    <property type="match status" value="2"/>
</dbReference>
<dbReference type="SMART" id="SM00409">
    <property type="entry name" value="IG"/>
    <property type="match status" value="2"/>
</dbReference>
<dbReference type="PANTHER" id="PTHR47633">
    <property type="entry name" value="IMMUNOGLOBULIN"/>
    <property type="match status" value="1"/>
</dbReference>
<sequence length="230" mass="25225">MTQKPFFTQPITSCVVPHGEVARFHARVSSMPKPEISWFHNRQPVFPSKNVVFHFDEVTSTATLIIVDAFDSGSYRVMAINSEGSAESTASLLVSLREEQSAPPHVVQELENIACPEGSTAELKCTISGEPAPEVAWYFEDTCLKVVGGKYGVRVEGKVYRLYISNFTHTDAGLYKCIGRNKLGEVSSCASVSCQVEKPVTFSKSYETVVSEGITASQFVEKVQESAELV</sequence>
<evidence type="ECO:0000313" key="5">
    <source>
        <dbReference type="Ensembl" id="ENSOSIP00000028802.1"/>
    </source>
</evidence>
<evidence type="ECO:0000256" key="1">
    <source>
        <dbReference type="ARBA" id="ARBA00004496"/>
    </source>
</evidence>
<feature type="domain" description="Ig-like" evidence="4">
    <location>
        <begin position="104"/>
        <end position="193"/>
    </location>
</feature>
<dbReference type="InterPro" id="IPR036179">
    <property type="entry name" value="Ig-like_dom_sf"/>
</dbReference>
<dbReference type="GO" id="GO:0004672">
    <property type="term" value="F:protein kinase activity"/>
    <property type="evidence" value="ECO:0007669"/>
    <property type="project" value="TreeGrafter"/>
</dbReference>
<keyword evidence="3" id="KW-0393">Immunoglobulin domain</keyword>
<evidence type="ECO:0000256" key="3">
    <source>
        <dbReference type="ARBA" id="ARBA00023319"/>
    </source>
</evidence>
<dbReference type="Proteomes" id="UP000694383">
    <property type="component" value="Unplaced"/>
</dbReference>
<dbReference type="InterPro" id="IPR013098">
    <property type="entry name" value="Ig_I-set"/>
</dbReference>
<dbReference type="SMART" id="SM00408">
    <property type="entry name" value="IGc2"/>
    <property type="match status" value="1"/>
</dbReference>
<dbReference type="Pfam" id="PF07679">
    <property type="entry name" value="I-set"/>
    <property type="match status" value="2"/>
</dbReference>
<comment type="subcellular location">
    <subcellularLocation>
        <location evidence="1">Cytoplasm</location>
    </subcellularLocation>
</comment>
<dbReference type="PANTHER" id="PTHR47633:SF8">
    <property type="entry name" value="SPEG NEIGHBOR PROTEIN"/>
    <property type="match status" value="1"/>
</dbReference>
<accession>A0A8C7YL94</accession>
<dbReference type="SUPFAM" id="SSF48726">
    <property type="entry name" value="Immunoglobulin"/>
    <property type="match status" value="2"/>
</dbReference>
<reference evidence="5" key="2">
    <citation type="submission" date="2025-09" db="UniProtKB">
        <authorList>
            <consortium name="Ensembl"/>
        </authorList>
    </citation>
    <scope>IDENTIFICATION</scope>
</reference>
<evidence type="ECO:0000259" key="4">
    <source>
        <dbReference type="PROSITE" id="PS50835"/>
    </source>
</evidence>
<evidence type="ECO:0000313" key="6">
    <source>
        <dbReference type="Proteomes" id="UP000694383"/>
    </source>
</evidence>
<dbReference type="InterPro" id="IPR003599">
    <property type="entry name" value="Ig_sub"/>
</dbReference>
<protein>
    <recommendedName>
        <fullName evidence="4">Ig-like domain-containing protein</fullName>
    </recommendedName>
</protein>
<dbReference type="GeneTree" id="ENSGT01110000267173"/>
<feature type="domain" description="Ig-like" evidence="4">
    <location>
        <begin position="5"/>
        <end position="93"/>
    </location>
</feature>
<dbReference type="AlphaFoldDB" id="A0A8C7YL94"/>
<dbReference type="InterPro" id="IPR013783">
    <property type="entry name" value="Ig-like_fold"/>
</dbReference>
<organism evidence="5 6">
    <name type="scientific">Oryzias sinensis</name>
    <name type="common">Chinese medaka</name>
    <dbReference type="NCBI Taxonomy" id="183150"/>
    <lineage>
        <taxon>Eukaryota</taxon>
        <taxon>Metazoa</taxon>
        <taxon>Chordata</taxon>
        <taxon>Craniata</taxon>
        <taxon>Vertebrata</taxon>
        <taxon>Euteleostomi</taxon>
        <taxon>Actinopterygii</taxon>
        <taxon>Neopterygii</taxon>
        <taxon>Teleostei</taxon>
        <taxon>Neoteleostei</taxon>
        <taxon>Acanthomorphata</taxon>
        <taxon>Ovalentaria</taxon>
        <taxon>Atherinomorphae</taxon>
        <taxon>Beloniformes</taxon>
        <taxon>Adrianichthyidae</taxon>
        <taxon>Oryziinae</taxon>
        <taxon>Oryzias</taxon>
    </lineage>
</organism>